<protein>
    <submittedName>
        <fullName evidence="2">Uncharacterized protein</fullName>
    </submittedName>
</protein>
<dbReference type="eggNOG" id="ENOG502SS8U">
    <property type="taxonomic scope" value="Eukaryota"/>
</dbReference>
<evidence type="ECO:0000256" key="1">
    <source>
        <dbReference type="SAM" id="SignalP"/>
    </source>
</evidence>
<dbReference type="OrthoDB" id="89086at2759"/>
<gene>
    <name evidence="2" type="ORF">MYCFIDRAFT_78817</name>
</gene>
<dbReference type="PANTHER" id="PTHR33657">
    <property type="entry name" value="DOMAIN PROTEIN, PUTATIVE (AFU_ORTHOLOGUE AFUA_5G00600)-RELATED"/>
    <property type="match status" value="1"/>
</dbReference>
<dbReference type="Proteomes" id="UP000016932">
    <property type="component" value="Unassembled WGS sequence"/>
</dbReference>
<evidence type="ECO:0000313" key="2">
    <source>
        <dbReference type="EMBL" id="EME81733.1"/>
    </source>
</evidence>
<dbReference type="VEuPathDB" id="FungiDB:MYCFIDRAFT_78817"/>
<sequence length="299" mass="33759">MKARQVFALVASLLPSLVKADVLTPLPQKASEGAIKFQPALDFDEDVCYYTAAIDALGEVNNGLHNKNQRHSHCRHPNRLENLNVYVRQRCNGGWCAYVYDYYAEMDNPPSLSTVGGHRHEWEHVIVWTKYTHTDKIGWPLDETVEYVSTSAHGDFSTHHARHFSFEFTPDGGMHPLIVVHHKGALNASLRPASDDDVNKDPENCTDAWVLGALLSMEALEKNLKQALEDKDWGGPNAAVLHDLNRYLKDAIPREAREDGFDPELENLQLPFELKGYESQVSNYGWVRDPAEIRVGDDE</sequence>
<keyword evidence="1" id="KW-0732">Signal</keyword>
<reference evidence="2 3" key="1">
    <citation type="journal article" date="2012" name="PLoS Pathog.">
        <title>Diverse lifestyles and strategies of plant pathogenesis encoded in the genomes of eighteen Dothideomycetes fungi.</title>
        <authorList>
            <person name="Ohm R.A."/>
            <person name="Feau N."/>
            <person name="Henrissat B."/>
            <person name="Schoch C.L."/>
            <person name="Horwitz B.A."/>
            <person name="Barry K.W."/>
            <person name="Condon B.J."/>
            <person name="Copeland A.C."/>
            <person name="Dhillon B."/>
            <person name="Glaser F."/>
            <person name="Hesse C.N."/>
            <person name="Kosti I."/>
            <person name="LaButti K."/>
            <person name="Lindquist E.A."/>
            <person name="Lucas S."/>
            <person name="Salamov A.A."/>
            <person name="Bradshaw R.E."/>
            <person name="Ciuffetti L."/>
            <person name="Hamelin R.C."/>
            <person name="Kema G.H.J."/>
            <person name="Lawrence C."/>
            <person name="Scott J.A."/>
            <person name="Spatafora J.W."/>
            <person name="Turgeon B.G."/>
            <person name="de Wit P.J.G.M."/>
            <person name="Zhong S."/>
            <person name="Goodwin S.B."/>
            <person name="Grigoriev I.V."/>
        </authorList>
    </citation>
    <scope>NUCLEOTIDE SEQUENCE [LARGE SCALE GENOMIC DNA]</scope>
    <source>
        <strain evidence="2 3">CIRAD86</strain>
    </source>
</reference>
<feature type="chain" id="PRO_5004031536" evidence="1">
    <location>
        <begin position="21"/>
        <end position="299"/>
    </location>
</feature>
<dbReference type="KEGG" id="pfj:MYCFIDRAFT_78817"/>
<dbReference type="STRING" id="383855.M3AXB8"/>
<dbReference type="InterPro" id="IPR008701">
    <property type="entry name" value="NPP1"/>
</dbReference>
<dbReference type="Pfam" id="PF05630">
    <property type="entry name" value="NPP1"/>
    <property type="match status" value="1"/>
</dbReference>
<organism evidence="2 3">
    <name type="scientific">Pseudocercospora fijiensis (strain CIRAD86)</name>
    <name type="common">Black leaf streak disease fungus</name>
    <name type="synonym">Mycosphaerella fijiensis</name>
    <dbReference type="NCBI Taxonomy" id="383855"/>
    <lineage>
        <taxon>Eukaryota</taxon>
        <taxon>Fungi</taxon>
        <taxon>Dikarya</taxon>
        <taxon>Ascomycota</taxon>
        <taxon>Pezizomycotina</taxon>
        <taxon>Dothideomycetes</taxon>
        <taxon>Dothideomycetidae</taxon>
        <taxon>Mycosphaerellales</taxon>
        <taxon>Mycosphaerellaceae</taxon>
        <taxon>Pseudocercospora</taxon>
    </lineage>
</organism>
<dbReference type="EMBL" id="KB446559">
    <property type="protein sequence ID" value="EME81733.1"/>
    <property type="molecule type" value="Genomic_DNA"/>
</dbReference>
<dbReference type="AlphaFoldDB" id="M3AXB8"/>
<evidence type="ECO:0000313" key="3">
    <source>
        <dbReference type="Proteomes" id="UP000016932"/>
    </source>
</evidence>
<keyword evidence="3" id="KW-1185">Reference proteome</keyword>
<dbReference type="HOGENOM" id="CLU_062263_0_1_1"/>
<proteinExistence type="predicted"/>
<feature type="signal peptide" evidence="1">
    <location>
        <begin position="1"/>
        <end position="20"/>
    </location>
</feature>
<dbReference type="PANTHER" id="PTHR33657:SF6">
    <property type="entry name" value="SECRETED PROTEIN"/>
    <property type="match status" value="1"/>
</dbReference>
<dbReference type="GeneID" id="19341513"/>
<accession>M3AXB8</accession>
<name>M3AXB8_PSEFD</name>
<dbReference type="RefSeq" id="XP_007927177.1">
    <property type="nucleotide sequence ID" value="XM_007928986.1"/>
</dbReference>